<keyword evidence="1" id="KW-1133">Transmembrane helix</keyword>
<protein>
    <submittedName>
        <fullName evidence="2">Uncharacterized protein</fullName>
    </submittedName>
</protein>
<feature type="transmembrane region" description="Helical" evidence="1">
    <location>
        <begin position="61"/>
        <end position="81"/>
    </location>
</feature>
<dbReference type="AlphaFoldDB" id="A0A3N0GUE8"/>
<feature type="transmembrane region" description="Helical" evidence="1">
    <location>
        <begin position="88"/>
        <end position="106"/>
    </location>
</feature>
<proteinExistence type="predicted"/>
<accession>A0A3N0GUE8</accession>
<dbReference type="Proteomes" id="UP000279994">
    <property type="component" value="Unassembled WGS sequence"/>
</dbReference>
<dbReference type="EMBL" id="RJSF01000019">
    <property type="protein sequence ID" value="RNM15762.1"/>
    <property type="molecule type" value="Genomic_DNA"/>
</dbReference>
<keyword evidence="1" id="KW-0812">Transmembrane</keyword>
<dbReference type="RefSeq" id="WP_148046645.1">
    <property type="nucleotide sequence ID" value="NZ_RJSF01000019.1"/>
</dbReference>
<keyword evidence="1" id="KW-0472">Membrane</keyword>
<keyword evidence="3" id="KW-1185">Reference proteome</keyword>
<sequence length="121" mass="12864">MTTQQDSKRERNARVIVWIGLLIAGALCAAASFVVDLGILWEHSTGCEPGPADPDQVATGRLWLAVVLVLVVGLWALLWTVLRQHHTAVVVAGLLGLAPAAAYLMYGADPGAWVGGFCIQF</sequence>
<feature type="transmembrane region" description="Helical" evidence="1">
    <location>
        <begin position="15"/>
        <end position="41"/>
    </location>
</feature>
<organism evidence="2 3">
    <name type="scientific">Nocardioides pocheonensis</name>
    <dbReference type="NCBI Taxonomy" id="661485"/>
    <lineage>
        <taxon>Bacteria</taxon>
        <taxon>Bacillati</taxon>
        <taxon>Actinomycetota</taxon>
        <taxon>Actinomycetes</taxon>
        <taxon>Propionibacteriales</taxon>
        <taxon>Nocardioidaceae</taxon>
        <taxon>Nocardioides</taxon>
    </lineage>
</organism>
<evidence type="ECO:0000256" key="1">
    <source>
        <dbReference type="SAM" id="Phobius"/>
    </source>
</evidence>
<name>A0A3N0GUE8_9ACTN</name>
<gene>
    <name evidence="2" type="ORF">EFL26_06150</name>
</gene>
<evidence type="ECO:0000313" key="3">
    <source>
        <dbReference type="Proteomes" id="UP000279994"/>
    </source>
</evidence>
<comment type="caution">
    <text evidence="2">The sequence shown here is derived from an EMBL/GenBank/DDBJ whole genome shotgun (WGS) entry which is preliminary data.</text>
</comment>
<reference evidence="2 3" key="1">
    <citation type="submission" date="2018-11" db="EMBL/GenBank/DDBJ databases">
        <authorList>
            <person name="Li F."/>
        </authorList>
    </citation>
    <scope>NUCLEOTIDE SEQUENCE [LARGE SCALE GENOMIC DNA]</scope>
    <source>
        <strain evidence="2 3">Gsoil 818</strain>
    </source>
</reference>
<evidence type="ECO:0000313" key="2">
    <source>
        <dbReference type="EMBL" id="RNM15762.1"/>
    </source>
</evidence>